<gene>
    <name evidence="2" type="ORF">GCM10008018_19740</name>
</gene>
<feature type="transmembrane region" description="Helical" evidence="1">
    <location>
        <begin position="268"/>
        <end position="286"/>
    </location>
</feature>
<feature type="transmembrane region" description="Helical" evidence="1">
    <location>
        <begin position="215"/>
        <end position="233"/>
    </location>
</feature>
<dbReference type="InterPro" id="IPR025695">
    <property type="entry name" value="DoxX-like"/>
</dbReference>
<keyword evidence="1" id="KW-1133">Transmembrane helix</keyword>
<organism evidence="2 3">
    <name type="scientific">Paenibacillus marchantiophytorum</name>
    <dbReference type="NCBI Taxonomy" id="1619310"/>
    <lineage>
        <taxon>Bacteria</taxon>
        <taxon>Bacillati</taxon>
        <taxon>Bacillota</taxon>
        <taxon>Bacilli</taxon>
        <taxon>Bacillales</taxon>
        <taxon>Paenibacillaceae</taxon>
        <taxon>Paenibacillus</taxon>
    </lineage>
</organism>
<keyword evidence="1" id="KW-0812">Transmembrane</keyword>
<proteinExistence type="predicted"/>
<comment type="caution">
    <text evidence="2">The sequence shown here is derived from an EMBL/GenBank/DDBJ whole genome shotgun (WGS) entry which is preliminary data.</text>
</comment>
<feature type="transmembrane region" description="Helical" evidence="1">
    <location>
        <begin position="245"/>
        <end position="262"/>
    </location>
</feature>
<protein>
    <submittedName>
        <fullName evidence="2">Membrane protein</fullName>
    </submittedName>
</protein>
<dbReference type="Pfam" id="PF13781">
    <property type="entry name" value="DoxX_3"/>
    <property type="match status" value="1"/>
</dbReference>
<dbReference type="RefSeq" id="WP_229757555.1">
    <property type="nucleotide sequence ID" value="NZ_BMHE01000007.1"/>
</dbReference>
<feature type="transmembrane region" description="Helical" evidence="1">
    <location>
        <begin position="173"/>
        <end position="195"/>
    </location>
</feature>
<evidence type="ECO:0000313" key="2">
    <source>
        <dbReference type="EMBL" id="GGI46954.1"/>
    </source>
</evidence>
<sequence length="308" mass="34929">MINRKPIYVEILMKVSIETLWKYTQTPNLHQQWDLRFSEITYIPKSHEEQPQRFVYKTNIGFGLNIAGEGESVGNKERDGIMTSSLKFSSPNPISLILEGAGFWRYVPTVEGVRFLTRYDYRTRYGPFGTWIDRFIFRPIMGWATAWSFDCLRLWLEHGISPYVLIRRSIIEAVLKISLFFIWMYQGLVPKLLVADSGELDIIQSTPGLADYGRPLLTLMGLGEIGFGLLFLVLSGKKRRSLHKINILVLILLGLSAASHPATYVAPFNPITLNVAMIVLSIISLLGETELPSARRCLRSSGEGRDQA</sequence>
<name>A0ABQ2BT37_9BACL</name>
<dbReference type="EMBL" id="BMHE01000007">
    <property type="protein sequence ID" value="GGI46954.1"/>
    <property type="molecule type" value="Genomic_DNA"/>
</dbReference>
<keyword evidence="3" id="KW-1185">Reference proteome</keyword>
<accession>A0ABQ2BT37</accession>
<evidence type="ECO:0000313" key="3">
    <source>
        <dbReference type="Proteomes" id="UP000615455"/>
    </source>
</evidence>
<evidence type="ECO:0000256" key="1">
    <source>
        <dbReference type="SAM" id="Phobius"/>
    </source>
</evidence>
<dbReference type="SUPFAM" id="SSF55961">
    <property type="entry name" value="Bet v1-like"/>
    <property type="match status" value="1"/>
</dbReference>
<dbReference type="Proteomes" id="UP000615455">
    <property type="component" value="Unassembled WGS sequence"/>
</dbReference>
<keyword evidence="1" id="KW-0472">Membrane</keyword>
<reference evidence="3" key="1">
    <citation type="journal article" date="2019" name="Int. J. Syst. Evol. Microbiol.">
        <title>The Global Catalogue of Microorganisms (GCM) 10K type strain sequencing project: providing services to taxonomists for standard genome sequencing and annotation.</title>
        <authorList>
            <consortium name="The Broad Institute Genomics Platform"/>
            <consortium name="The Broad Institute Genome Sequencing Center for Infectious Disease"/>
            <person name="Wu L."/>
            <person name="Ma J."/>
        </authorList>
    </citation>
    <scope>NUCLEOTIDE SEQUENCE [LARGE SCALE GENOMIC DNA]</scope>
    <source>
        <strain evidence="3">CGMCC 1.15043</strain>
    </source>
</reference>